<keyword evidence="3" id="KW-0012">Acyltransferase</keyword>
<feature type="transmembrane region" description="Helical" evidence="1">
    <location>
        <begin position="6"/>
        <end position="33"/>
    </location>
</feature>
<comment type="caution">
    <text evidence="3">The sequence shown here is derived from an EMBL/GenBank/DDBJ whole genome shotgun (WGS) entry which is preliminary data.</text>
</comment>
<dbReference type="PANTHER" id="PTHR10983:SF15">
    <property type="entry name" value="ACYLTRANSFERASE YIHG-RELATED"/>
    <property type="match status" value="1"/>
</dbReference>
<dbReference type="InterPro" id="IPR002123">
    <property type="entry name" value="Plipid/glycerol_acylTrfase"/>
</dbReference>
<reference evidence="3 4" key="1">
    <citation type="submission" date="2020-03" db="EMBL/GenBank/DDBJ databases">
        <title>Alteromonas ponticola sp. nov., isolated from seawater.</title>
        <authorList>
            <person name="Yoon J.-H."/>
            <person name="Kim Y.-O."/>
        </authorList>
    </citation>
    <scope>NUCLEOTIDE SEQUENCE [LARGE SCALE GENOMIC DNA]</scope>
    <source>
        <strain evidence="3 4">MYP5</strain>
    </source>
</reference>
<evidence type="ECO:0000313" key="4">
    <source>
        <dbReference type="Proteomes" id="UP000709336"/>
    </source>
</evidence>
<gene>
    <name evidence="3" type="ORF">HCJ96_15585</name>
</gene>
<organism evidence="3 4">
    <name type="scientific">Alteromonas ponticola</name>
    <dbReference type="NCBI Taxonomy" id="2720613"/>
    <lineage>
        <taxon>Bacteria</taxon>
        <taxon>Pseudomonadati</taxon>
        <taxon>Pseudomonadota</taxon>
        <taxon>Gammaproteobacteria</taxon>
        <taxon>Alteromonadales</taxon>
        <taxon>Alteromonadaceae</taxon>
        <taxon>Alteromonas/Salinimonas group</taxon>
        <taxon>Alteromonas</taxon>
    </lineage>
</organism>
<feature type="domain" description="Phospholipid/glycerol acyltransferase" evidence="2">
    <location>
        <begin position="87"/>
        <end position="229"/>
    </location>
</feature>
<dbReference type="RefSeq" id="WP_169212014.1">
    <property type="nucleotide sequence ID" value="NZ_JAATNW010000009.1"/>
</dbReference>
<keyword evidence="4" id="KW-1185">Reference proteome</keyword>
<dbReference type="EMBL" id="JAATNW010000009">
    <property type="protein sequence ID" value="NMH61451.1"/>
    <property type="molecule type" value="Genomic_DNA"/>
</dbReference>
<proteinExistence type="predicted"/>
<dbReference type="CDD" id="cd07990">
    <property type="entry name" value="LPLAT_LCLAT1-like"/>
    <property type="match status" value="1"/>
</dbReference>
<dbReference type="Pfam" id="PF01553">
    <property type="entry name" value="Acyltransferase"/>
    <property type="match status" value="1"/>
</dbReference>
<accession>A0ABX1R6A2</accession>
<dbReference type="PANTHER" id="PTHR10983">
    <property type="entry name" value="1-ACYLGLYCEROL-3-PHOSPHATE ACYLTRANSFERASE-RELATED"/>
    <property type="match status" value="1"/>
</dbReference>
<dbReference type="Proteomes" id="UP000709336">
    <property type="component" value="Unassembled WGS sequence"/>
</dbReference>
<dbReference type="SMART" id="SM00563">
    <property type="entry name" value="PlsC"/>
    <property type="match status" value="1"/>
</dbReference>
<evidence type="ECO:0000259" key="2">
    <source>
        <dbReference type="SMART" id="SM00563"/>
    </source>
</evidence>
<evidence type="ECO:0000256" key="1">
    <source>
        <dbReference type="SAM" id="Phobius"/>
    </source>
</evidence>
<keyword evidence="1" id="KW-1133">Transmembrane helix</keyword>
<protein>
    <submittedName>
        <fullName evidence="3">Acyltransferase</fullName>
    </submittedName>
</protein>
<keyword evidence="1" id="KW-0472">Membrane</keyword>
<sequence length="295" mass="34240">MKIVSLLIFLIHTPLQVINLAFWGSLIILFGLVKLALPIPSVQKFLANLMHRFLFGFGAVSVKMVRIFNDVDVQIDVHGELSKQHWYLIMANHLSWLDIILLIEFAAKRIPAPKFFLKKELIWMPFVGLGAWALEMPFMSRYSQSYLKKYPHKRGQDIETTKRYCHKFKTMPTTVINFVEGTRFTDNKHQLKQSCYQHLLPPKAGGIAFTLATMGDLFTNILDISLLYPQNRHHPMYAMLSGQMKRIVIDVNIIPLPEQACGDYFSDAVYRLQFQDWLNERWAAKDARIAKIMEH</sequence>
<keyword evidence="1" id="KW-0812">Transmembrane</keyword>
<keyword evidence="3" id="KW-0808">Transferase</keyword>
<dbReference type="NCBIfam" id="NF010621">
    <property type="entry name" value="PRK14014.1"/>
    <property type="match status" value="1"/>
</dbReference>
<dbReference type="GO" id="GO:0016746">
    <property type="term" value="F:acyltransferase activity"/>
    <property type="evidence" value="ECO:0007669"/>
    <property type="project" value="UniProtKB-KW"/>
</dbReference>
<evidence type="ECO:0000313" key="3">
    <source>
        <dbReference type="EMBL" id="NMH61451.1"/>
    </source>
</evidence>
<name>A0ABX1R6A2_9ALTE</name>
<dbReference type="SUPFAM" id="SSF69593">
    <property type="entry name" value="Glycerol-3-phosphate (1)-acyltransferase"/>
    <property type="match status" value="1"/>
</dbReference>